<dbReference type="PANTHER" id="PTHR12475">
    <property type="match status" value="1"/>
</dbReference>
<evidence type="ECO:0000313" key="2">
    <source>
        <dbReference type="Proteomes" id="UP000266615"/>
    </source>
</evidence>
<dbReference type="EMBL" id="QYZP01000001">
    <property type="protein sequence ID" value="RJN32775.1"/>
    <property type="molecule type" value="Genomic_DNA"/>
</dbReference>
<comment type="caution">
    <text evidence="1">The sequence shown here is derived from an EMBL/GenBank/DDBJ whole genome shotgun (WGS) entry which is preliminary data.</text>
</comment>
<name>A0A3A4FK46_9MICC</name>
<evidence type="ECO:0000313" key="1">
    <source>
        <dbReference type="EMBL" id="RJN32775.1"/>
    </source>
</evidence>
<dbReference type="RefSeq" id="WP_119901820.1">
    <property type="nucleotide sequence ID" value="NZ_QYZP01000001.1"/>
</dbReference>
<dbReference type="Proteomes" id="UP000266615">
    <property type="component" value="Unassembled WGS sequence"/>
</dbReference>
<dbReference type="AlphaFoldDB" id="A0A3A4FK46"/>
<sequence>MHVIFRTLLILLKSRRRPRITPWEASEITLRALPTDVDILMHINNGQYFSLFDLGRYDMMVRSGLWAGAKKRGWHPVVQAEQITFRKSVNFWTKFQIHTKFIGVDDRCFYIEHRVVVDGEIYVRAHVAGRLIGKSGPVPIAEILDMASETGHPVPENFQVSEDLHAWRQDFALPASRKPAPHTGF</sequence>
<dbReference type="SUPFAM" id="SSF54637">
    <property type="entry name" value="Thioesterase/thiol ester dehydrase-isomerase"/>
    <property type="match status" value="1"/>
</dbReference>
<gene>
    <name evidence="1" type="ORF">D3250_02840</name>
</gene>
<dbReference type="OrthoDB" id="3727779at2"/>
<accession>A0A3A4FK46</accession>
<dbReference type="InterPro" id="IPR051490">
    <property type="entry name" value="THEM6_lcsJ_thioesterase"/>
</dbReference>
<protein>
    <submittedName>
        <fullName evidence="1">Thioesterase</fullName>
    </submittedName>
</protein>
<dbReference type="InterPro" id="IPR029069">
    <property type="entry name" value="HotDog_dom_sf"/>
</dbReference>
<dbReference type="Pfam" id="PF13279">
    <property type="entry name" value="4HBT_2"/>
    <property type="match status" value="1"/>
</dbReference>
<keyword evidence="2" id="KW-1185">Reference proteome</keyword>
<reference evidence="1 2" key="1">
    <citation type="submission" date="2018-09" db="EMBL/GenBank/DDBJ databases">
        <title>Nesterenkonia natronophila sp. nov., an alkaliphilic actinobacteriume isolated from a soda lake, and emended description of the genus Nesterenkonia.</title>
        <authorList>
            <person name="Menes R.J."/>
            <person name="Iriarte A."/>
        </authorList>
    </citation>
    <scope>NUCLEOTIDE SEQUENCE [LARGE SCALE GENOMIC DNA]</scope>
    <source>
        <strain evidence="1 2">M8</strain>
    </source>
</reference>
<dbReference type="CDD" id="cd00586">
    <property type="entry name" value="4HBT"/>
    <property type="match status" value="1"/>
</dbReference>
<dbReference type="PANTHER" id="PTHR12475:SF4">
    <property type="entry name" value="PROTEIN THEM6"/>
    <property type="match status" value="1"/>
</dbReference>
<proteinExistence type="predicted"/>
<organism evidence="1 2">
    <name type="scientific">Nesterenkonia natronophila</name>
    <dbReference type="NCBI Taxonomy" id="2174932"/>
    <lineage>
        <taxon>Bacteria</taxon>
        <taxon>Bacillati</taxon>
        <taxon>Actinomycetota</taxon>
        <taxon>Actinomycetes</taxon>
        <taxon>Micrococcales</taxon>
        <taxon>Micrococcaceae</taxon>
        <taxon>Nesterenkonia</taxon>
    </lineage>
</organism>
<dbReference type="Gene3D" id="3.10.129.10">
    <property type="entry name" value="Hotdog Thioesterase"/>
    <property type="match status" value="1"/>
</dbReference>